<organism evidence="1">
    <name type="scientific">uncultured Caudovirales phage</name>
    <dbReference type="NCBI Taxonomy" id="2100421"/>
    <lineage>
        <taxon>Viruses</taxon>
        <taxon>Duplodnaviria</taxon>
        <taxon>Heunggongvirae</taxon>
        <taxon>Uroviricota</taxon>
        <taxon>Caudoviricetes</taxon>
        <taxon>Peduoviridae</taxon>
        <taxon>Maltschvirus</taxon>
        <taxon>Maltschvirus maltsch</taxon>
    </lineage>
</organism>
<protein>
    <submittedName>
        <fullName evidence="1">Uncharacterized protein</fullName>
    </submittedName>
</protein>
<sequence>MHPLIKDFFEKQEKLSSLPKFCKKYNLCLSTLKSWKRTNSKLASVESFDRVLNTLGYELAVVIKKDAFEYRPLS</sequence>
<gene>
    <name evidence="1" type="ORF">UFOVP1454_23</name>
</gene>
<proteinExistence type="predicted"/>
<name>A0A6J5SIE5_9CAUD</name>
<accession>A0A6J5SIE5</accession>
<reference evidence="1" key="1">
    <citation type="submission" date="2020-05" db="EMBL/GenBank/DDBJ databases">
        <authorList>
            <person name="Chiriac C."/>
            <person name="Salcher M."/>
            <person name="Ghai R."/>
            <person name="Kavagutti S V."/>
        </authorList>
    </citation>
    <scope>NUCLEOTIDE SEQUENCE</scope>
</reference>
<dbReference type="EMBL" id="LR797414">
    <property type="protein sequence ID" value="CAB4214150.1"/>
    <property type="molecule type" value="Genomic_DNA"/>
</dbReference>
<evidence type="ECO:0000313" key="1">
    <source>
        <dbReference type="EMBL" id="CAB4214150.1"/>
    </source>
</evidence>